<sequence>MAIFTAHHARQANIVLGCIRNYAASDHSYIPRANFCGIPDNDYVFRHIKTTSSLTDYISNRLFDRDLYSIDPDKLIAVLGFAETAYPAGLASRSVYGSSF</sequence>
<organism evidence="1 2">
    <name type="scientific">Parasulfitobacter algicola</name>
    <dbReference type="NCBI Taxonomy" id="2614809"/>
    <lineage>
        <taxon>Bacteria</taxon>
        <taxon>Pseudomonadati</taxon>
        <taxon>Pseudomonadota</taxon>
        <taxon>Alphaproteobacteria</taxon>
        <taxon>Rhodobacterales</taxon>
        <taxon>Roseobacteraceae</taxon>
        <taxon>Parasulfitobacter</taxon>
    </lineage>
</organism>
<dbReference type="EMBL" id="JABUFE010000003">
    <property type="protein sequence ID" value="NSX54467.1"/>
    <property type="molecule type" value="Genomic_DNA"/>
</dbReference>
<name>A0ABX2INK7_9RHOB</name>
<proteinExistence type="predicted"/>
<evidence type="ECO:0000313" key="1">
    <source>
        <dbReference type="EMBL" id="NSX54467.1"/>
    </source>
</evidence>
<accession>A0ABX2INK7</accession>
<protein>
    <submittedName>
        <fullName evidence="1">Uncharacterized protein</fullName>
    </submittedName>
</protein>
<keyword evidence="2" id="KW-1185">Reference proteome</keyword>
<comment type="caution">
    <text evidence="1">The sequence shown here is derived from an EMBL/GenBank/DDBJ whole genome shotgun (WGS) entry which is preliminary data.</text>
</comment>
<dbReference type="Proteomes" id="UP000777935">
    <property type="component" value="Unassembled WGS sequence"/>
</dbReference>
<gene>
    <name evidence="1" type="ORF">HRQ87_06590</name>
</gene>
<dbReference type="RefSeq" id="WP_174136533.1">
    <property type="nucleotide sequence ID" value="NZ_JABUFE010000003.1"/>
</dbReference>
<evidence type="ECO:0000313" key="2">
    <source>
        <dbReference type="Proteomes" id="UP000777935"/>
    </source>
</evidence>
<reference evidence="1 2" key="1">
    <citation type="submission" date="2020-06" db="EMBL/GenBank/DDBJ databases">
        <title>Sulfitobacter algicola sp. nov., isolated from green algae.</title>
        <authorList>
            <person name="Wang C."/>
        </authorList>
    </citation>
    <scope>NUCLEOTIDE SEQUENCE [LARGE SCALE GENOMIC DNA]</scope>
    <source>
        <strain evidence="1 2">1151</strain>
    </source>
</reference>